<dbReference type="SMART" id="SM00388">
    <property type="entry name" value="HisKA"/>
    <property type="match status" value="1"/>
</dbReference>
<proteinExistence type="predicted"/>
<dbReference type="InterPro" id="IPR004358">
    <property type="entry name" value="Sig_transdc_His_kin-like_C"/>
</dbReference>
<reference evidence="8 9" key="1">
    <citation type="submission" date="2017-01" db="EMBL/GenBank/DDBJ databases">
        <title>Genome sequencing of Rhodoferax fermentans JCM 7819.</title>
        <authorList>
            <person name="Kim Y.J."/>
            <person name="Farh M.E.-A."/>
            <person name="Yang D.-C."/>
        </authorList>
    </citation>
    <scope>NUCLEOTIDE SEQUENCE [LARGE SCALE GENOMIC DNA]</scope>
    <source>
        <strain evidence="8 9">JCM 7819</strain>
    </source>
</reference>
<dbReference type="SMART" id="SM00387">
    <property type="entry name" value="HATPase_c"/>
    <property type="match status" value="1"/>
</dbReference>
<dbReference type="STRING" id="28066.RF819_16270"/>
<evidence type="ECO:0000313" key="9">
    <source>
        <dbReference type="Proteomes" id="UP000190750"/>
    </source>
</evidence>
<keyword evidence="3" id="KW-0597">Phosphoprotein</keyword>
<evidence type="ECO:0000256" key="5">
    <source>
        <dbReference type="ARBA" id="ARBA00022777"/>
    </source>
</evidence>
<dbReference type="PANTHER" id="PTHR43711:SF1">
    <property type="entry name" value="HISTIDINE KINASE 1"/>
    <property type="match status" value="1"/>
</dbReference>
<dbReference type="EC" id="2.7.13.3" evidence="2"/>
<dbReference type="AlphaFoldDB" id="A0A1T1AVE9"/>
<dbReference type="Gene3D" id="1.10.287.130">
    <property type="match status" value="1"/>
</dbReference>
<evidence type="ECO:0000256" key="6">
    <source>
        <dbReference type="ARBA" id="ARBA00023012"/>
    </source>
</evidence>
<dbReference type="Pfam" id="PF00512">
    <property type="entry name" value="HisKA"/>
    <property type="match status" value="1"/>
</dbReference>
<feature type="domain" description="Histidine kinase" evidence="7">
    <location>
        <begin position="153"/>
        <end position="372"/>
    </location>
</feature>
<dbReference type="OrthoDB" id="567977at2"/>
<dbReference type="InterPro" id="IPR003661">
    <property type="entry name" value="HisK_dim/P_dom"/>
</dbReference>
<keyword evidence="9" id="KW-1185">Reference proteome</keyword>
<dbReference type="EMBL" id="MTJN01000002">
    <property type="protein sequence ID" value="OOV08070.1"/>
    <property type="molecule type" value="Genomic_DNA"/>
</dbReference>
<accession>A0A1T1AVE9</accession>
<comment type="caution">
    <text evidence="8">The sequence shown here is derived from an EMBL/GenBank/DDBJ whole genome shotgun (WGS) entry which is preliminary data.</text>
</comment>
<dbReference type="SUPFAM" id="SSF55874">
    <property type="entry name" value="ATPase domain of HSP90 chaperone/DNA topoisomerase II/histidine kinase"/>
    <property type="match status" value="1"/>
</dbReference>
<dbReference type="InterPro" id="IPR003594">
    <property type="entry name" value="HATPase_dom"/>
</dbReference>
<dbReference type="CDD" id="cd00082">
    <property type="entry name" value="HisKA"/>
    <property type="match status" value="1"/>
</dbReference>
<dbReference type="Proteomes" id="UP000190750">
    <property type="component" value="Unassembled WGS sequence"/>
</dbReference>
<dbReference type="PRINTS" id="PR00344">
    <property type="entry name" value="BCTRLSENSOR"/>
</dbReference>
<evidence type="ECO:0000256" key="1">
    <source>
        <dbReference type="ARBA" id="ARBA00000085"/>
    </source>
</evidence>
<dbReference type="InterPro" id="IPR050736">
    <property type="entry name" value="Sensor_HK_Regulatory"/>
</dbReference>
<dbReference type="PROSITE" id="PS50109">
    <property type="entry name" value="HIS_KIN"/>
    <property type="match status" value="1"/>
</dbReference>
<dbReference type="PANTHER" id="PTHR43711">
    <property type="entry name" value="TWO-COMPONENT HISTIDINE KINASE"/>
    <property type="match status" value="1"/>
</dbReference>
<dbReference type="SUPFAM" id="SSF47384">
    <property type="entry name" value="Homodimeric domain of signal transducing histidine kinase"/>
    <property type="match status" value="1"/>
</dbReference>
<evidence type="ECO:0000313" key="8">
    <source>
        <dbReference type="EMBL" id="OOV08070.1"/>
    </source>
</evidence>
<dbReference type="Gene3D" id="3.30.565.10">
    <property type="entry name" value="Histidine kinase-like ATPase, C-terminal domain"/>
    <property type="match status" value="1"/>
</dbReference>
<dbReference type="RefSeq" id="WP_078365935.1">
    <property type="nucleotide sequence ID" value="NZ_MTJN01000002.1"/>
</dbReference>
<dbReference type="Pfam" id="PF02518">
    <property type="entry name" value="HATPase_c"/>
    <property type="match status" value="1"/>
</dbReference>
<evidence type="ECO:0000256" key="3">
    <source>
        <dbReference type="ARBA" id="ARBA00022553"/>
    </source>
</evidence>
<keyword evidence="4" id="KW-0808">Transferase</keyword>
<dbReference type="CDD" id="cd00075">
    <property type="entry name" value="HATPase"/>
    <property type="match status" value="1"/>
</dbReference>
<comment type="catalytic activity">
    <reaction evidence="1">
        <text>ATP + protein L-histidine = ADP + protein N-phospho-L-histidine.</text>
        <dbReference type="EC" id="2.7.13.3"/>
    </reaction>
</comment>
<dbReference type="InterPro" id="IPR036890">
    <property type="entry name" value="HATPase_C_sf"/>
</dbReference>
<dbReference type="InterPro" id="IPR036097">
    <property type="entry name" value="HisK_dim/P_sf"/>
</dbReference>
<keyword evidence="6" id="KW-0902">Two-component regulatory system</keyword>
<keyword evidence="5" id="KW-0418">Kinase</keyword>
<dbReference type="InterPro" id="IPR005467">
    <property type="entry name" value="His_kinase_dom"/>
</dbReference>
<organism evidence="8 9">
    <name type="scientific">Rhodoferax fermentans</name>
    <dbReference type="NCBI Taxonomy" id="28066"/>
    <lineage>
        <taxon>Bacteria</taxon>
        <taxon>Pseudomonadati</taxon>
        <taxon>Pseudomonadota</taxon>
        <taxon>Betaproteobacteria</taxon>
        <taxon>Burkholderiales</taxon>
        <taxon>Comamonadaceae</taxon>
        <taxon>Rhodoferax</taxon>
    </lineage>
</organism>
<protein>
    <recommendedName>
        <fullName evidence="2">histidine kinase</fullName>
        <ecNumber evidence="2">2.7.13.3</ecNumber>
    </recommendedName>
</protein>
<gene>
    <name evidence="8" type="ORF">RF819_16270</name>
</gene>
<evidence type="ECO:0000256" key="2">
    <source>
        <dbReference type="ARBA" id="ARBA00012438"/>
    </source>
</evidence>
<evidence type="ECO:0000256" key="4">
    <source>
        <dbReference type="ARBA" id="ARBA00022679"/>
    </source>
</evidence>
<dbReference type="GO" id="GO:0000155">
    <property type="term" value="F:phosphorelay sensor kinase activity"/>
    <property type="evidence" value="ECO:0007669"/>
    <property type="project" value="InterPro"/>
</dbReference>
<sequence length="376" mass="40983">MSTHQPRSRRENKPSVTPPGAVATAQVLADVLALAPEAWVAFDRLGCVNHVSPKWVSLTQLPAEQIQGLDEVQFWQLLSSRCASALDQAQLQRRLAEPDSHVPLVLDFVQPPGAVLQVTQTGSDNSTVAKLLCFRDVSQVVARERRLTAFLAKAAHELRNPLANIQGFAEVLLHTDNDEASRREFVGIIHQQSQQLTELLNEVFTLAHIEVHGYTRLQLSAIALPSLVQSVLDGLVLPEGREKASLTQTDADLCVWVDAKRASQAILQVLSNAYKFSAAGSAVTVHLEQVRAASAHSEVAVHIRDHGVGMSAEQMAQLGQRFYRAPSASKLPGSGLGFCIVQEILRLLDGRLEVQSTPGQGTRVSLYWPAAQDRST</sequence>
<name>A0A1T1AVE9_RHOFE</name>
<evidence type="ECO:0000259" key="7">
    <source>
        <dbReference type="PROSITE" id="PS50109"/>
    </source>
</evidence>